<evidence type="ECO:0000313" key="3">
    <source>
        <dbReference type="Proteomes" id="UP000250918"/>
    </source>
</evidence>
<dbReference type="AlphaFoldDB" id="A0A855WVQ8"/>
<comment type="caution">
    <text evidence="2">The sequence shown here is derived from an EMBL/GenBank/DDBJ whole genome shotgun (WGS) entry which is preliminary data.</text>
</comment>
<accession>A0A855WVQ8</accession>
<sequence length="129" mass="14079">MGISQEILSEAALNVVGYLLAGALLTLLYSSLTNRGHKKVATQPAAQTAEKPATTGLRKVEFVDLRAVPAVESRPSNRTSIDTQSRQRNRAEVMRLAREMLASGTPRENVRNLLPISEGEIALLEKQRA</sequence>
<dbReference type="EMBL" id="PQAP01000193">
    <property type="protein sequence ID" value="PWB68696.1"/>
    <property type="molecule type" value="Genomic_DNA"/>
</dbReference>
<evidence type="ECO:0000313" key="2">
    <source>
        <dbReference type="EMBL" id="PWB68696.1"/>
    </source>
</evidence>
<dbReference type="Proteomes" id="UP000250918">
    <property type="component" value="Unassembled WGS sequence"/>
</dbReference>
<proteinExistence type="predicted"/>
<gene>
    <name evidence="2" type="ORF">C3F09_11135</name>
</gene>
<protein>
    <submittedName>
        <fullName evidence="2">Uncharacterized protein</fullName>
    </submittedName>
</protein>
<keyword evidence="1" id="KW-0812">Transmembrane</keyword>
<evidence type="ECO:0000256" key="1">
    <source>
        <dbReference type="SAM" id="Phobius"/>
    </source>
</evidence>
<keyword evidence="1" id="KW-0472">Membrane</keyword>
<organism evidence="2 3">
    <name type="scientific">candidate division GN15 bacterium</name>
    <dbReference type="NCBI Taxonomy" id="2072418"/>
    <lineage>
        <taxon>Bacteria</taxon>
        <taxon>candidate division GN15</taxon>
    </lineage>
</organism>
<keyword evidence="1" id="KW-1133">Transmembrane helix</keyword>
<name>A0A855WVQ8_9BACT</name>
<feature type="transmembrane region" description="Helical" evidence="1">
    <location>
        <begin position="12"/>
        <end position="29"/>
    </location>
</feature>
<reference evidence="2 3" key="1">
    <citation type="journal article" date="2018" name="ISME J.">
        <title>A methanotrophic archaeon couples anaerobic oxidation of methane to Fe(III) reduction.</title>
        <authorList>
            <person name="Cai C."/>
            <person name="Leu A.O."/>
            <person name="Xie G.J."/>
            <person name="Guo J."/>
            <person name="Feng Y."/>
            <person name="Zhao J.X."/>
            <person name="Tyson G.W."/>
            <person name="Yuan Z."/>
            <person name="Hu S."/>
        </authorList>
    </citation>
    <scope>NUCLEOTIDE SEQUENCE [LARGE SCALE GENOMIC DNA]</scope>
    <source>
        <strain evidence="2">FeB_12</strain>
    </source>
</reference>